<gene>
    <name evidence="6" type="ORF">MNOR_LOCUS7648</name>
</gene>
<evidence type="ECO:0000256" key="3">
    <source>
        <dbReference type="ARBA" id="ARBA00022989"/>
    </source>
</evidence>
<evidence type="ECO:0000313" key="6">
    <source>
        <dbReference type="EMBL" id="CAL4069115.1"/>
    </source>
</evidence>
<dbReference type="Proteomes" id="UP001497623">
    <property type="component" value="Unassembled WGS sequence"/>
</dbReference>
<keyword evidence="2 5" id="KW-0812">Transmembrane</keyword>
<feature type="transmembrane region" description="Helical" evidence="5">
    <location>
        <begin position="90"/>
        <end position="115"/>
    </location>
</feature>
<organism evidence="6 7">
    <name type="scientific">Meganyctiphanes norvegica</name>
    <name type="common">Northern krill</name>
    <name type="synonym">Thysanopoda norvegica</name>
    <dbReference type="NCBI Taxonomy" id="48144"/>
    <lineage>
        <taxon>Eukaryota</taxon>
        <taxon>Metazoa</taxon>
        <taxon>Ecdysozoa</taxon>
        <taxon>Arthropoda</taxon>
        <taxon>Crustacea</taxon>
        <taxon>Multicrustacea</taxon>
        <taxon>Malacostraca</taxon>
        <taxon>Eumalacostraca</taxon>
        <taxon>Eucarida</taxon>
        <taxon>Euphausiacea</taxon>
        <taxon>Euphausiidae</taxon>
        <taxon>Meganyctiphanes</taxon>
    </lineage>
</organism>
<protein>
    <recommendedName>
        <fullName evidence="8">Tetraspanin</fullName>
    </recommendedName>
</protein>
<comment type="subcellular location">
    <subcellularLocation>
        <location evidence="1">Membrane</location>
        <topology evidence="1">Multi-pass membrane protein</topology>
    </subcellularLocation>
</comment>
<feature type="transmembrane region" description="Helical" evidence="5">
    <location>
        <begin position="202"/>
        <end position="228"/>
    </location>
</feature>
<dbReference type="AlphaFoldDB" id="A0AAV2Q6P8"/>
<evidence type="ECO:0000256" key="1">
    <source>
        <dbReference type="ARBA" id="ARBA00004141"/>
    </source>
</evidence>
<dbReference type="Pfam" id="PF00335">
    <property type="entry name" value="Tetraspanin"/>
    <property type="match status" value="1"/>
</dbReference>
<sequence length="258" mass="28875">MKLCISNVFNQENKKIGWLRHVLTGISVMIFLVGCFMLGYMAWVLSTSITVSKFLSGGLMFTYSVVGIGFLLFLMGLAGWVAGASEVVCIIWFFLIMLIAGLLAEISGIIALNIMDMKLEDILLYGWAEVNQGSRNIVQDRFNCCGFYGPKEFAYTDYPMDETCYTQGVENADNDSAITLHLKEVKQIGCGAPLKLWFVNNKAVWCSVLAGLGGLQLMCIVLCIHILYKLKDKKGYTRSWRKTPSKRKLHDPNSVYSL</sequence>
<comment type="caution">
    <text evidence="6">The sequence shown here is derived from an EMBL/GenBank/DDBJ whole genome shotgun (WGS) entry which is preliminary data.</text>
</comment>
<feature type="transmembrane region" description="Helical" evidence="5">
    <location>
        <begin position="21"/>
        <end position="43"/>
    </location>
</feature>
<accession>A0AAV2Q6P8</accession>
<keyword evidence="3 5" id="KW-1133">Transmembrane helix</keyword>
<dbReference type="PANTHER" id="PTHR19282">
    <property type="entry name" value="TETRASPANIN"/>
    <property type="match status" value="1"/>
</dbReference>
<dbReference type="PRINTS" id="PR00259">
    <property type="entry name" value="TMFOUR"/>
</dbReference>
<dbReference type="GO" id="GO:0016020">
    <property type="term" value="C:membrane"/>
    <property type="evidence" value="ECO:0007669"/>
    <property type="project" value="UniProtKB-SubCell"/>
</dbReference>
<evidence type="ECO:0000256" key="4">
    <source>
        <dbReference type="ARBA" id="ARBA00023136"/>
    </source>
</evidence>
<keyword evidence="4 5" id="KW-0472">Membrane</keyword>
<evidence type="ECO:0008006" key="8">
    <source>
        <dbReference type="Google" id="ProtNLM"/>
    </source>
</evidence>
<dbReference type="EMBL" id="CAXKWB010003410">
    <property type="protein sequence ID" value="CAL4069115.1"/>
    <property type="molecule type" value="Genomic_DNA"/>
</dbReference>
<dbReference type="PROSITE" id="PS51257">
    <property type="entry name" value="PROKAR_LIPOPROTEIN"/>
    <property type="match status" value="1"/>
</dbReference>
<evidence type="ECO:0000256" key="5">
    <source>
        <dbReference type="SAM" id="Phobius"/>
    </source>
</evidence>
<name>A0AAV2Q6P8_MEGNR</name>
<evidence type="ECO:0000256" key="2">
    <source>
        <dbReference type="ARBA" id="ARBA00022692"/>
    </source>
</evidence>
<dbReference type="InterPro" id="IPR018499">
    <property type="entry name" value="Tetraspanin/Peripherin"/>
</dbReference>
<reference evidence="6 7" key="1">
    <citation type="submission" date="2024-05" db="EMBL/GenBank/DDBJ databases">
        <authorList>
            <person name="Wallberg A."/>
        </authorList>
    </citation>
    <scope>NUCLEOTIDE SEQUENCE [LARGE SCALE GENOMIC DNA]</scope>
</reference>
<evidence type="ECO:0000313" key="7">
    <source>
        <dbReference type="Proteomes" id="UP001497623"/>
    </source>
</evidence>
<proteinExistence type="predicted"/>
<feature type="transmembrane region" description="Helical" evidence="5">
    <location>
        <begin position="63"/>
        <end position="83"/>
    </location>
</feature>
<keyword evidence="7" id="KW-1185">Reference proteome</keyword>